<accession>B7FG83</accession>
<sequence>MHLVERTGHVWSATIALFHIPLPKTVGNSFCNQIIQSCYSICI</sequence>
<reference evidence="1" key="1">
    <citation type="submission" date="2008-12" db="EMBL/GenBank/DDBJ databases">
        <title>Medicago truncatula full length cdna cloning project.</title>
        <authorList>
            <person name="Moskal W."/>
            <person name="Chan A."/>
            <person name="Cheung F."/>
            <person name="Xiao Y."/>
            <person name="Town C.D."/>
        </authorList>
    </citation>
    <scope>NUCLEOTIDE SEQUENCE</scope>
</reference>
<dbReference type="EMBL" id="BT051046">
    <property type="protein sequence ID" value="ACJ83712.1"/>
    <property type="molecule type" value="mRNA"/>
</dbReference>
<reference evidence="2" key="2">
    <citation type="submission" date="2012-05" db="EMBL/GenBank/DDBJ databases">
        <authorList>
            <person name="Krishnakumar V."/>
            <person name="Cheung F."/>
            <person name="Xiao Y."/>
            <person name="Chan A."/>
            <person name="Moskal W.A."/>
            <person name="Town C.D."/>
        </authorList>
    </citation>
    <scope>NUCLEOTIDE SEQUENCE</scope>
</reference>
<organism evidence="1">
    <name type="scientific">Medicago truncatula</name>
    <name type="common">Barrel medic</name>
    <name type="synonym">Medicago tribuloides</name>
    <dbReference type="NCBI Taxonomy" id="3880"/>
    <lineage>
        <taxon>Eukaryota</taxon>
        <taxon>Viridiplantae</taxon>
        <taxon>Streptophyta</taxon>
        <taxon>Embryophyta</taxon>
        <taxon>Tracheophyta</taxon>
        <taxon>Spermatophyta</taxon>
        <taxon>Magnoliopsida</taxon>
        <taxon>eudicotyledons</taxon>
        <taxon>Gunneridae</taxon>
        <taxon>Pentapetalae</taxon>
        <taxon>rosids</taxon>
        <taxon>fabids</taxon>
        <taxon>Fabales</taxon>
        <taxon>Fabaceae</taxon>
        <taxon>Papilionoideae</taxon>
        <taxon>50 kb inversion clade</taxon>
        <taxon>NPAAA clade</taxon>
        <taxon>Hologalegina</taxon>
        <taxon>IRL clade</taxon>
        <taxon>Trifolieae</taxon>
        <taxon>Medicago</taxon>
    </lineage>
</organism>
<name>B7FG83_MEDTR</name>
<evidence type="ECO:0000313" key="2">
    <source>
        <dbReference type="EMBL" id="AFK33915.1"/>
    </source>
</evidence>
<proteinExistence type="evidence at transcript level"/>
<dbReference type="AlphaFoldDB" id="B7FG83"/>
<dbReference type="EMBL" id="BT134120">
    <property type="protein sequence ID" value="AFK33915.1"/>
    <property type="molecule type" value="mRNA"/>
</dbReference>
<evidence type="ECO:0000313" key="1">
    <source>
        <dbReference type="EMBL" id="ACJ83712.1"/>
    </source>
</evidence>
<protein>
    <submittedName>
        <fullName evidence="1">Uncharacterized protein</fullName>
    </submittedName>
</protein>